<dbReference type="CDD" id="cd05233">
    <property type="entry name" value="SDR_c"/>
    <property type="match status" value="1"/>
</dbReference>
<organism evidence="5 6">
    <name type="scientific">Zhihengliuella alba</name>
    <dbReference type="NCBI Taxonomy" id="547018"/>
    <lineage>
        <taxon>Bacteria</taxon>
        <taxon>Bacillati</taxon>
        <taxon>Actinomycetota</taxon>
        <taxon>Actinomycetes</taxon>
        <taxon>Micrococcales</taxon>
        <taxon>Micrococcaceae</taxon>
        <taxon>Zhihengliuella</taxon>
    </lineage>
</organism>
<dbReference type="Proteomes" id="UP001501536">
    <property type="component" value="Unassembled WGS sequence"/>
</dbReference>
<dbReference type="EMBL" id="BAABCJ010000005">
    <property type="protein sequence ID" value="GAA3706718.1"/>
    <property type="molecule type" value="Genomic_DNA"/>
</dbReference>
<dbReference type="Gene3D" id="3.40.50.720">
    <property type="entry name" value="NAD(P)-binding Rossmann-like Domain"/>
    <property type="match status" value="1"/>
</dbReference>
<feature type="compositionally biased region" description="Basic and acidic residues" evidence="4">
    <location>
        <begin position="9"/>
        <end position="19"/>
    </location>
</feature>
<dbReference type="PANTHER" id="PTHR43669">
    <property type="entry name" value="5-KETO-D-GLUCONATE 5-REDUCTASE"/>
    <property type="match status" value="1"/>
</dbReference>
<dbReference type="PRINTS" id="PR00081">
    <property type="entry name" value="GDHRDH"/>
</dbReference>
<dbReference type="SUPFAM" id="SSF51735">
    <property type="entry name" value="NAD(P)-binding Rossmann-fold domains"/>
    <property type="match status" value="1"/>
</dbReference>
<evidence type="ECO:0000256" key="2">
    <source>
        <dbReference type="ARBA" id="ARBA00023002"/>
    </source>
</evidence>
<evidence type="ECO:0000256" key="1">
    <source>
        <dbReference type="ARBA" id="ARBA00006484"/>
    </source>
</evidence>
<accession>A0ABP7DNK5</accession>
<gene>
    <name evidence="5" type="ORF">GCM10022377_20610</name>
</gene>
<dbReference type="RefSeq" id="WP_344883969.1">
    <property type="nucleotide sequence ID" value="NZ_BAABCJ010000005.1"/>
</dbReference>
<name>A0ABP7DNK5_9MICC</name>
<dbReference type="InterPro" id="IPR002347">
    <property type="entry name" value="SDR_fam"/>
</dbReference>
<comment type="similarity">
    <text evidence="1 3">Belongs to the short-chain dehydrogenases/reductases (SDR) family.</text>
</comment>
<keyword evidence="6" id="KW-1185">Reference proteome</keyword>
<dbReference type="InterPro" id="IPR036291">
    <property type="entry name" value="NAD(P)-bd_dom_sf"/>
</dbReference>
<feature type="region of interest" description="Disordered" evidence="4">
    <location>
        <begin position="1"/>
        <end position="26"/>
    </location>
</feature>
<evidence type="ECO:0000313" key="6">
    <source>
        <dbReference type="Proteomes" id="UP001501536"/>
    </source>
</evidence>
<sequence length="264" mass="26970">MTTSAPIDSPRDESGRPEPRTAVITGAGSGIGAASARRLLAAGWNVVLAGRRSAPLEETAGGHPQALAVPTDVTDPDSVAALFDAAVGRFGRIDLLLNNAGTFGPAVDVGDLTAAQWNDVVAVNLTGAVLCAGEAFRRMRDQLPAGGRIINNGSISAQAPRPRSVAYTTTKHAISGLTKSIELDGRAHGISCTQLDIGNTATDMMTAIGTGSGALQADGTRRTEPTFPLEEAARTVEFLASLPASASVNQLTITAAGMPFVGRG</sequence>
<reference evidence="6" key="1">
    <citation type="journal article" date="2019" name="Int. J. Syst. Evol. Microbiol.">
        <title>The Global Catalogue of Microorganisms (GCM) 10K type strain sequencing project: providing services to taxonomists for standard genome sequencing and annotation.</title>
        <authorList>
            <consortium name="The Broad Institute Genomics Platform"/>
            <consortium name="The Broad Institute Genome Sequencing Center for Infectious Disease"/>
            <person name="Wu L."/>
            <person name="Ma J."/>
        </authorList>
    </citation>
    <scope>NUCLEOTIDE SEQUENCE [LARGE SCALE GENOMIC DNA]</scope>
    <source>
        <strain evidence="6">JCM 16961</strain>
    </source>
</reference>
<proteinExistence type="inferred from homology"/>
<evidence type="ECO:0000313" key="5">
    <source>
        <dbReference type="EMBL" id="GAA3706718.1"/>
    </source>
</evidence>
<dbReference type="Pfam" id="PF00106">
    <property type="entry name" value="adh_short"/>
    <property type="match status" value="1"/>
</dbReference>
<evidence type="ECO:0000256" key="4">
    <source>
        <dbReference type="SAM" id="MobiDB-lite"/>
    </source>
</evidence>
<evidence type="ECO:0000256" key="3">
    <source>
        <dbReference type="RuleBase" id="RU000363"/>
    </source>
</evidence>
<dbReference type="PANTHER" id="PTHR43669:SF12">
    <property type="entry name" value="BLR5618 PROTEIN"/>
    <property type="match status" value="1"/>
</dbReference>
<dbReference type="PRINTS" id="PR00080">
    <property type="entry name" value="SDRFAMILY"/>
</dbReference>
<protein>
    <submittedName>
        <fullName evidence="5">SDR family oxidoreductase</fullName>
    </submittedName>
</protein>
<keyword evidence="2" id="KW-0560">Oxidoreductase</keyword>
<comment type="caution">
    <text evidence="5">The sequence shown here is derived from an EMBL/GenBank/DDBJ whole genome shotgun (WGS) entry which is preliminary data.</text>
</comment>